<evidence type="ECO:0000313" key="2">
    <source>
        <dbReference type="Proteomes" id="UP000291822"/>
    </source>
</evidence>
<accession>A0A4R0YKQ3</accession>
<dbReference type="SUPFAM" id="SSF53474">
    <property type="entry name" value="alpha/beta-Hydrolases"/>
    <property type="match status" value="1"/>
</dbReference>
<keyword evidence="2" id="KW-1185">Reference proteome</keyword>
<dbReference type="EMBL" id="SJTG01000008">
    <property type="protein sequence ID" value="TCI05879.1"/>
    <property type="molecule type" value="Genomic_DNA"/>
</dbReference>
<dbReference type="Proteomes" id="UP000291822">
    <property type="component" value="Unassembled WGS sequence"/>
</dbReference>
<protein>
    <submittedName>
        <fullName evidence="1">Alpha/beta hydrolase</fullName>
    </submittedName>
</protein>
<dbReference type="Gene3D" id="3.40.50.1820">
    <property type="entry name" value="alpha/beta hydrolase"/>
    <property type="match status" value="1"/>
</dbReference>
<dbReference type="InterPro" id="IPR010662">
    <property type="entry name" value="RBBP9/YdeN"/>
</dbReference>
<dbReference type="Pfam" id="PF06821">
    <property type="entry name" value="Ser_hydrolase"/>
    <property type="match status" value="1"/>
</dbReference>
<reference evidence="1 2" key="1">
    <citation type="submission" date="2019-02" db="EMBL/GenBank/DDBJ databases">
        <title>Dyella amyloliquefaciens sp. nov., isolated from forest soil.</title>
        <authorList>
            <person name="Gao Z.-H."/>
            <person name="Qiu L.-H."/>
        </authorList>
    </citation>
    <scope>NUCLEOTIDE SEQUENCE [LARGE SCALE GENOMIC DNA]</scope>
    <source>
        <strain evidence="1 2">KACC 12747</strain>
    </source>
</reference>
<dbReference type="RefSeq" id="WP_131152698.1">
    <property type="nucleotide sequence ID" value="NZ_SJTG01000008.1"/>
</dbReference>
<organism evidence="1 2">
    <name type="scientific">Dyella soli</name>
    <dbReference type="NCBI Taxonomy" id="522319"/>
    <lineage>
        <taxon>Bacteria</taxon>
        <taxon>Pseudomonadati</taxon>
        <taxon>Pseudomonadota</taxon>
        <taxon>Gammaproteobacteria</taxon>
        <taxon>Lysobacterales</taxon>
        <taxon>Rhodanobacteraceae</taxon>
        <taxon>Dyella</taxon>
    </lineage>
</organism>
<dbReference type="PANTHER" id="PTHR12277">
    <property type="entry name" value="ALPHA/BETA HYDROLASE DOMAIN-CONTAINING PROTEIN"/>
    <property type="match status" value="1"/>
</dbReference>
<dbReference type="InterPro" id="IPR029058">
    <property type="entry name" value="AB_hydrolase_fold"/>
</dbReference>
<dbReference type="GO" id="GO:0016787">
    <property type="term" value="F:hydrolase activity"/>
    <property type="evidence" value="ECO:0007669"/>
    <property type="project" value="UniProtKB-KW"/>
</dbReference>
<gene>
    <name evidence="1" type="ORF">EZM97_35765</name>
</gene>
<name>A0A4R0YKQ3_9GAMM</name>
<evidence type="ECO:0000313" key="1">
    <source>
        <dbReference type="EMBL" id="TCI05879.1"/>
    </source>
</evidence>
<proteinExistence type="predicted"/>
<comment type="caution">
    <text evidence="1">The sequence shown here is derived from an EMBL/GenBank/DDBJ whole genome shotgun (WGS) entry which is preliminary data.</text>
</comment>
<sequence>MAWRVLLVFAAIGALLYGVICVSLYFGQRAQIYHPEASWSVRHATDFVMQRDGVTLRGWVMNPGKPQALLYFGGNGERIEDVRESFAAWFPERSIYLVPYRSYGASDGDPSEANLMGDALGLFDLVATQHAHVAVIGRSLGTGVAMQVAAQRPVEKLVLVTPFDSLARVAAGYFPWLPVNLLLIDRFESWRYAPKVHCPVLIVRAGEDEIIPVERTLALAKSLPQAQVQVIPEAGHNSVQEFSEYRVGLKRFLN</sequence>
<keyword evidence="1" id="KW-0378">Hydrolase</keyword>
<dbReference type="AlphaFoldDB" id="A0A4R0YKQ3"/>